<protein>
    <submittedName>
        <fullName evidence="1">Uncharacterized protein</fullName>
    </submittedName>
</protein>
<accession>A0AAW1P109</accession>
<evidence type="ECO:0000313" key="2">
    <source>
        <dbReference type="Proteomes" id="UP001465755"/>
    </source>
</evidence>
<proteinExistence type="predicted"/>
<dbReference type="Proteomes" id="UP001465755">
    <property type="component" value="Unassembled WGS sequence"/>
</dbReference>
<reference evidence="1 2" key="1">
    <citation type="journal article" date="2024" name="Nat. Commun.">
        <title>Phylogenomics reveals the evolutionary origins of lichenization in chlorophyte algae.</title>
        <authorList>
            <person name="Puginier C."/>
            <person name="Libourel C."/>
            <person name="Otte J."/>
            <person name="Skaloud P."/>
            <person name="Haon M."/>
            <person name="Grisel S."/>
            <person name="Petersen M."/>
            <person name="Berrin J.G."/>
            <person name="Delaux P.M."/>
            <person name="Dal Grande F."/>
            <person name="Keller J."/>
        </authorList>
    </citation>
    <scope>NUCLEOTIDE SEQUENCE [LARGE SCALE GENOMIC DNA]</scope>
    <source>
        <strain evidence="1 2">SAG 2036</strain>
    </source>
</reference>
<dbReference type="AlphaFoldDB" id="A0AAW1P109"/>
<comment type="caution">
    <text evidence="1">The sequence shown here is derived from an EMBL/GenBank/DDBJ whole genome shotgun (WGS) entry which is preliminary data.</text>
</comment>
<name>A0AAW1P109_9CHLO</name>
<gene>
    <name evidence="1" type="ORF">WJX73_003048</name>
</gene>
<dbReference type="EMBL" id="JALJOQ010000057">
    <property type="protein sequence ID" value="KAK9803703.1"/>
    <property type="molecule type" value="Genomic_DNA"/>
</dbReference>
<evidence type="ECO:0000313" key="1">
    <source>
        <dbReference type="EMBL" id="KAK9803703.1"/>
    </source>
</evidence>
<sequence>MNRVLADVKTVRKPLLGHATFSQNLPGPLLGVCIDIPGTTLFLMNNALAAMNMTADEAFRLGLEDHNMRTPSSKNLCCVNIESCVPSSINTLELIIMPNSSTACGSRTQSSDIT</sequence>
<organism evidence="1 2">
    <name type="scientific">Symbiochloris irregularis</name>
    <dbReference type="NCBI Taxonomy" id="706552"/>
    <lineage>
        <taxon>Eukaryota</taxon>
        <taxon>Viridiplantae</taxon>
        <taxon>Chlorophyta</taxon>
        <taxon>core chlorophytes</taxon>
        <taxon>Trebouxiophyceae</taxon>
        <taxon>Trebouxiales</taxon>
        <taxon>Trebouxiaceae</taxon>
        <taxon>Symbiochloris</taxon>
    </lineage>
</organism>
<keyword evidence="2" id="KW-1185">Reference proteome</keyword>